<accession>A0A0G0NCX6</accession>
<evidence type="ECO:0000256" key="6">
    <source>
        <dbReference type="ARBA" id="ARBA00022840"/>
    </source>
</evidence>
<dbReference type="Pfam" id="PF02223">
    <property type="entry name" value="Thymidylate_kin"/>
    <property type="match status" value="1"/>
</dbReference>
<dbReference type="SUPFAM" id="SSF52540">
    <property type="entry name" value="P-loop containing nucleoside triphosphate hydrolases"/>
    <property type="match status" value="1"/>
</dbReference>
<keyword evidence="5 8" id="KW-0418">Kinase</keyword>
<dbReference type="Proteomes" id="UP000034690">
    <property type="component" value="Unassembled WGS sequence"/>
</dbReference>
<dbReference type="AlphaFoldDB" id="A0A0G0NCX6"/>
<evidence type="ECO:0000256" key="1">
    <source>
        <dbReference type="ARBA" id="ARBA00009776"/>
    </source>
</evidence>
<comment type="similarity">
    <text evidence="1 8">Belongs to the thymidylate kinase family.</text>
</comment>
<dbReference type="GO" id="GO:0005524">
    <property type="term" value="F:ATP binding"/>
    <property type="evidence" value="ECO:0007669"/>
    <property type="project" value="UniProtKB-UniRule"/>
</dbReference>
<evidence type="ECO:0000256" key="4">
    <source>
        <dbReference type="ARBA" id="ARBA00022741"/>
    </source>
</evidence>
<dbReference type="InterPro" id="IPR039430">
    <property type="entry name" value="Thymidylate_kin-like_dom"/>
</dbReference>
<evidence type="ECO:0000256" key="5">
    <source>
        <dbReference type="ARBA" id="ARBA00022777"/>
    </source>
</evidence>
<dbReference type="EMBL" id="LBWQ01000047">
    <property type="protein sequence ID" value="KKR10636.1"/>
    <property type="molecule type" value="Genomic_DNA"/>
</dbReference>
<dbReference type="PANTHER" id="PTHR10344:SF4">
    <property type="entry name" value="UMP-CMP KINASE 2, MITOCHONDRIAL"/>
    <property type="match status" value="1"/>
</dbReference>
<keyword evidence="2 8" id="KW-0808">Transferase</keyword>
<comment type="function">
    <text evidence="8">Phosphorylation of dTMP to form dTDP in both de novo and salvage pathways of dTTP synthesis.</text>
</comment>
<evidence type="ECO:0000313" key="10">
    <source>
        <dbReference type="EMBL" id="KKR10636.1"/>
    </source>
</evidence>
<reference evidence="10 11" key="1">
    <citation type="journal article" date="2015" name="Nature">
        <title>rRNA introns, odd ribosomes, and small enigmatic genomes across a large radiation of phyla.</title>
        <authorList>
            <person name="Brown C.T."/>
            <person name="Hug L.A."/>
            <person name="Thomas B.C."/>
            <person name="Sharon I."/>
            <person name="Castelle C.J."/>
            <person name="Singh A."/>
            <person name="Wilkins M.J."/>
            <person name="Williams K.H."/>
            <person name="Banfield J.F."/>
        </authorList>
    </citation>
    <scope>NUCLEOTIDE SEQUENCE [LARGE SCALE GENOMIC DNA]</scope>
</reference>
<evidence type="ECO:0000256" key="7">
    <source>
        <dbReference type="ARBA" id="ARBA00048743"/>
    </source>
</evidence>
<comment type="caution">
    <text evidence="8">Lacks conserved residue(s) required for the propagation of feature annotation.</text>
</comment>
<dbReference type="InterPro" id="IPR027417">
    <property type="entry name" value="P-loop_NTPase"/>
</dbReference>
<keyword evidence="3 8" id="KW-0545">Nucleotide biosynthesis</keyword>
<name>A0A0G0NCX6_9BACT</name>
<feature type="domain" description="Thymidylate kinase-like" evidence="9">
    <location>
        <begin position="9"/>
        <end position="189"/>
    </location>
</feature>
<organism evidence="10 11">
    <name type="scientific">Candidatus Woesebacteria bacterium GW2011_GWA1_39_21b</name>
    <dbReference type="NCBI Taxonomy" id="1618551"/>
    <lineage>
        <taxon>Bacteria</taxon>
        <taxon>Candidatus Woeseibacteriota</taxon>
    </lineage>
</organism>
<evidence type="ECO:0000259" key="9">
    <source>
        <dbReference type="Pfam" id="PF02223"/>
    </source>
</evidence>
<dbReference type="HAMAP" id="MF_00165">
    <property type="entry name" value="Thymidylate_kinase"/>
    <property type="match status" value="1"/>
</dbReference>
<comment type="catalytic activity">
    <reaction evidence="7 8">
        <text>dTMP + ATP = dTDP + ADP</text>
        <dbReference type="Rhea" id="RHEA:13517"/>
        <dbReference type="ChEBI" id="CHEBI:30616"/>
        <dbReference type="ChEBI" id="CHEBI:58369"/>
        <dbReference type="ChEBI" id="CHEBI:63528"/>
        <dbReference type="ChEBI" id="CHEBI:456216"/>
        <dbReference type="EC" id="2.7.4.9"/>
    </reaction>
</comment>
<dbReference type="GO" id="GO:0005737">
    <property type="term" value="C:cytoplasm"/>
    <property type="evidence" value="ECO:0007669"/>
    <property type="project" value="TreeGrafter"/>
</dbReference>
<keyword evidence="6 8" id="KW-0067">ATP-binding</keyword>
<sequence length="202" mass="23255">MQRGKFIVFEGLDGSGISTQVDRLVTHLRAKRLKVFSSKEPTDNVIGGLIRGALTGVYEIPGTSLQLLFSADRGHHLARVIEPLLKNGNVVICDRYIWSTIAFGSTNLDKNWLLSLQKYFRVPDLTIILKVNPKECIRRISENRYNYELFEKEKELKSVWKTYLWLSKKFPKKIKIVNGEGTVDQVFERVKKLTSTVLKERN</sequence>
<evidence type="ECO:0000256" key="2">
    <source>
        <dbReference type="ARBA" id="ARBA00022679"/>
    </source>
</evidence>
<gene>
    <name evidence="8" type="primary">tmk</name>
    <name evidence="10" type="ORF">UT40_C0047G0009</name>
</gene>
<dbReference type="GO" id="GO:0006233">
    <property type="term" value="P:dTDP biosynthetic process"/>
    <property type="evidence" value="ECO:0007669"/>
    <property type="project" value="InterPro"/>
</dbReference>
<dbReference type="PANTHER" id="PTHR10344">
    <property type="entry name" value="THYMIDYLATE KINASE"/>
    <property type="match status" value="1"/>
</dbReference>
<comment type="caution">
    <text evidence="10">The sequence shown here is derived from an EMBL/GenBank/DDBJ whole genome shotgun (WGS) entry which is preliminary data.</text>
</comment>
<evidence type="ECO:0000313" key="11">
    <source>
        <dbReference type="Proteomes" id="UP000034690"/>
    </source>
</evidence>
<dbReference type="GO" id="GO:0004798">
    <property type="term" value="F:dTMP kinase activity"/>
    <property type="evidence" value="ECO:0007669"/>
    <property type="project" value="UniProtKB-UniRule"/>
</dbReference>
<keyword evidence="4 8" id="KW-0547">Nucleotide-binding</keyword>
<dbReference type="CDD" id="cd01672">
    <property type="entry name" value="TMPK"/>
    <property type="match status" value="1"/>
</dbReference>
<dbReference type="Gene3D" id="3.40.50.300">
    <property type="entry name" value="P-loop containing nucleotide triphosphate hydrolases"/>
    <property type="match status" value="1"/>
</dbReference>
<protein>
    <recommendedName>
        <fullName evidence="8">Thymidylate kinase</fullName>
        <ecNumber evidence="8">2.7.4.9</ecNumber>
    </recommendedName>
    <alternativeName>
        <fullName evidence="8">dTMP kinase</fullName>
    </alternativeName>
</protein>
<evidence type="ECO:0000256" key="8">
    <source>
        <dbReference type="HAMAP-Rule" id="MF_00165"/>
    </source>
</evidence>
<dbReference type="NCBIfam" id="TIGR00041">
    <property type="entry name" value="DTMP_kinase"/>
    <property type="match status" value="1"/>
</dbReference>
<proteinExistence type="inferred from homology"/>
<dbReference type="GO" id="GO:0006235">
    <property type="term" value="P:dTTP biosynthetic process"/>
    <property type="evidence" value="ECO:0007669"/>
    <property type="project" value="UniProtKB-UniRule"/>
</dbReference>
<dbReference type="InterPro" id="IPR018094">
    <property type="entry name" value="Thymidylate_kinase"/>
</dbReference>
<dbReference type="GO" id="GO:0006227">
    <property type="term" value="P:dUDP biosynthetic process"/>
    <property type="evidence" value="ECO:0007669"/>
    <property type="project" value="TreeGrafter"/>
</dbReference>
<evidence type="ECO:0000256" key="3">
    <source>
        <dbReference type="ARBA" id="ARBA00022727"/>
    </source>
</evidence>
<dbReference type="EC" id="2.7.4.9" evidence="8"/>